<accession>A0AAQ3TTX9</accession>
<organism evidence="2 3">
    <name type="scientific">Paspalum notatum var. saurae</name>
    <dbReference type="NCBI Taxonomy" id="547442"/>
    <lineage>
        <taxon>Eukaryota</taxon>
        <taxon>Viridiplantae</taxon>
        <taxon>Streptophyta</taxon>
        <taxon>Embryophyta</taxon>
        <taxon>Tracheophyta</taxon>
        <taxon>Spermatophyta</taxon>
        <taxon>Magnoliopsida</taxon>
        <taxon>Liliopsida</taxon>
        <taxon>Poales</taxon>
        <taxon>Poaceae</taxon>
        <taxon>PACMAD clade</taxon>
        <taxon>Panicoideae</taxon>
        <taxon>Andropogonodae</taxon>
        <taxon>Paspaleae</taxon>
        <taxon>Paspalinae</taxon>
        <taxon>Paspalum</taxon>
    </lineage>
</organism>
<feature type="region of interest" description="Disordered" evidence="1">
    <location>
        <begin position="1"/>
        <end position="21"/>
    </location>
</feature>
<name>A0AAQ3TTX9_PASNO</name>
<proteinExistence type="predicted"/>
<protein>
    <submittedName>
        <fullName evidence="2">Uncharacterized protein</fullName>
    </submittedName>
</protein>
<dbReference type="EMBL" id="CP144749">
    <property type="protein sequence ID" value="WVZ77977.1"/>
    <property type="molecule type" value="Genomic_DNA"/>
</dbReference>
<keyword evidence="3" id="KW-1185">Reference proteome</keyword>
<evidence type="ECO:0000313" key="2">
    <source>
        <dbReference type="EMBL" id="WVZ77977.1"/>
    </source>
</evidence>
<feature type="region of interest" description="Disordered" evidence="1">
    <location>
        <begin position="194"/>
        <end position="216"/>
    </location>
</feature>
<dbReference type="AlphaFoldDB" id="A0AAQ3TTX9"/>
<reference evidence="2 3" key="1">
    <citation type="submission" date="2024-02" db="EMBL/GenBank/DDBJ databases">
        <title>High-quality chromosome-scale genome assembly of Pensacola bahiagrass (Paspalum notatum Flugge var. saurae).</title>
        <authorList>
            <person name="Vega J.M."/>
            <person name="Podio M."/>
            <person name="Orjuela J."/>
            <person name="Siena L.A."/>
            <person name="Pessino S.C."/>
            <person name="Combes M.C."/>
            <person name="Mariac C."/>
            <person name="Albertini E."/>
            <person name="Pupilli F."/>
            <person name="Ortiz J.P.A."/>
            <person name="Leblanc O."/>
        </authorList>
    </citation>
    <scope>NUCLEOTIDE SEQUENCE [LARGE SCALE GENOMIC DNA]</scope>
    <source>
        <strain evidence="2">R1</strain>
        <tissue evidence="2">Leaf</tissue>
    </source>
</reference>
<sequence>MTLDTMTRGDEEEEDDLPPQRPVVAAKLAKPISRMMDNGGELMLYKLYHVNLARGKLTPASARGRAIFIGHRRARSVQPQVSPSLSANTVYMGIGIDERGGKDQIGAYHLGDGSIESFSYDRWSGLAHPWSIADCLSAYSAREASTTQRGLAPPVPPPNAASGRPRVPLAPALAHRARSPYACRPLAARLSAGSLLRGTTPGPHPRPTLTSADLAG</sequence>
<evidence type="ECO:0000256" key="1">
    <source>
        <dbReference type="SAM" id="MobiDB-lite"/>
    </source>
</evidence>
<evidence type="ECO:0000313" key="3">
    <source>
        <dbReference type="Proteomes" id="UP001341281"/>
    </source>
</evidence>
<dbReference type="Proteomes" id="UP001341281">
    <property type="component" value="Chromosome 05"/>
</dbReference>
<gene>
    <name evidence="2" type="ORF">U9M48_025763</name>
</gene>